<accession>V2Y941</accession>
<dbReference type="EMBL" id="AWSO01000686">
    <property type="protein sequence ID" value="ESK88184.1"/>
    <property type="molecule type" value="Genomic_DNA"/>
</dbReference>
<evidence type="ECO:0000259" key="1">
    <source>
        <dbReference type="Pfam" id="PF06985"/>
    </source>
</evidence>
<comment type="caution">
    <text evidence="2">The sequence shown here is derived from an EMBL/GenBank/DDBJ whole genome shotgun (WGS) entry which is preliminary data.</text>
</comment>
<proteinExistence type="predicted"/>
<feature type="domain" description="Heterokaryon incompatibility" evidence="1">
    <location>
        <begin position="100"/>
        <end position="186"/>
    </location>
</feature>
<evidence type="ECO:0000313" key="2">
    <source>
        <dbReference type="EMBL" id="ESK88184.1"/>
    </source>
</evidence>
<evidence type="ECO:0000313" key="3">
    <source>
        <dbReference type="Proteomes" id="UP000017559"/>
    </source>
</evidence>
<reference evidence="2 3" key="1">
    <citation type="journal article" date="2014" name="BMC Genomics">
        <title>Genome and secretome analysis of the hemibiotrophic fungal pathogen, Moniliophthora roreri, which causes frosty pod rot disease of cacao: mechanisms of the biotrophic and necrotrophic phases.</title>
        <authorList>
            <person name="Meinhardt L.W."/>
            <person name="Costa G.G.L."/>
            <person name="Thomazella D.P.T."/>
            <person name="Teixeira P.J.P.L."/>
            <person name="Carazzolle M.F."/>
            <person name="Schuster S.C."/>
            <person name="Carlson J.E."/>
            <person name="Guiltinan M.J."/>
            <person name="Mieczkowski P."/>
            <person name="Farmer A."/>
            <person name="Ramaraj T."/>
            <person name="Crozier J."/>
            <person name="Davis R.E."/>
            <person name="Shao J."/>
            <person name="Melnick R.L."/>
            <person name="Pereira G.A.G."/>
            <person name="Bailey B.A."/>
        </authorList>
    </citation>
    <scope>NUCLEOTIDE SEQUENCE [LARGE SCALE GENOMIC DNA]</scope>
    <source>
        <strain evidence="2 3">MCA 2997</strain>
    </source>
</reference>
<dbReference type="HOGENOM" id="CLU_020536_0_0_1"/>
<sequence>MIPGTSYVHSMGPRQTKFGRKLVKNELGNQPAKPRHDHEGANTSGPKLIFSCSLTELSGKCLDITPYASPRRFRMLSCPSLEHEDRLDVFEFERLPAGEYCAVSYVWRGVPVPDYTDSGTFTVRGAEDGDPINIDVLRDIVWVAGEEVKEYLWLDRIGIIQSDKNDKAWQIMQMFSIYKESTCIIVPGGVGRLAFSNDDTTWMDRAWTLQEALAPERDQVIVLYSHSPFLEFEKHIASLSFIDTREKPLRPGRTSVPAAYMTLDDVLTVAKYSLKRPFGFNQAHAQPLIGARISGAGQRQAVWQCALMRTSSRPVDMIFSIMHFFGILLNPKEFEDDDRLGATVRFAQGILADSQKGMLDDSDHWLCALYFMETSHQISTFPQFPETAVDGRAFIRMPNSARRAVTDVMVEKYTKYTRAPLYPHFLAEKKDIGEMDDSGYYTFTAKYILPLRFVTSHPPVVNYPWDFDPEEAGWDPSGPILAADGTEWRPMLTATSIPESRTQLPEADGWGIYLGDHLLLDIFMLVKNHGEGRFHGVTYFSFSRSMKLSDEDHTMQTWFPFVCHKIQISVGGPERVIRRPQKHV</sequence>
<dbReference type="Pfam" id="PF06985">
    <property type="entry name" value="HET"/>
    <property type="match status" value="1"/>
</dbReference>
<organism evidence="2 3">
    <name type="scientific">Moniliophthora roreri (strain MCA 2997)</name>
    <name type="common">Cocoa frosty pod rot fungus</name>
    <name type="synonym">Crinipellis roreri</name>
    <dbReference type="NCBI Taxonomy" id="1381753"/>
    <lineage>
        <taxon>Eukaryota</taxon>
        <taxon>Fungi</taxon>
        <taxon>Dikarya</taxon>
        <taxon>Basidiomycota</taxon>
        <taxon>Agaricomycotina</taxon>
        <taxon>Agaricomycetes</taxon>
        <taxon>Agaricomycetidae</taxon>
        <taxon>Agaricales</taxon>
        <taxon>Marasmiineae</taxon>
        <taxon>Marasmiaceae</taxon>
        <taxon>Moniliophthora</taxon>
    </lineage>
</organism>
<dbReference type="PANTHER" id="PTHR33112:SF14">
    <property type="entry name" value="HETEROKARYON INCOMPATIBILITY DOMAIN-CONTAINING PROTEIN"/>
    <property type="match status" value="1"/>
</dbReference>
<name>V2Y941_MONRO</name>
<dbReference type="STRING" id="1381753.V2Y941"/>
<keyword evidence="3" id="KW-1185">Reference proteome</keyword>
<dbReference type="Proteomes" id="UP000017559">
    <property type="component" value="Unassembled WGS sequence"/>
</dbReference>
<dbReference type="PANTHER" id="PTHR33112">
    <property type="entry name" value="DOMAIN PROTEIN, PUTATIVE-RELATED"/>
    <property type="match status" value="1"/>
</dbReference>
<gene>
    <name evidence="2" type="ORF">Moror_5536</name>
</gene>
<dbReference type="AlphaFoldDB" id="V2Y941"/>
<dbReference type="KEGG" id="mrr:Moror_5536"/>
<protein>
    <recommendedName>
        <fullName evidence="1">Heterokaryon incompatibility domain-containing protein</fullName>
    </recommendedName>
</protein>
<dbReference type="OrthoDB" id="5122891at2759"/>
<dbReference type="InterPro" id="IPR010730">
    <property type="entry name" value="HET"/>
</dbReference>